<dbReference type="OrthoDB" id="46156at2759"/>
<sequence>MSTAPAAVTLGINNWNSPEASTHKHSTLALRAPRLSGLRLLHKDTMSQLLLVLVLSAVGFPSMESFLITPTTSAAWLDPRPASHQQRRRSSSAIFPSPRSRCSRKERPTCSRATTPPPLSATTPDATEGPSQQQQRPKQSVRRKTKRRPRQHVPVDDVDSPSSEVGGEIGAGFVGDPFVDLIAPTEYAASDASGDSSRDSTPLPPSPAGGATPPLPEPTTRDRQRFERIMEEVLEEEKEEELPAILSRHVDFLLSVDVTALTNDLIRQEPTLTRVNTLRNAYEFIVSFLESMVESTVDVQKENQTLLRLIIEAAKTSPEVFDKRMKNLQDRFTFEFVKYLDGEVERLEKVEKDMAEKKKKRKVPAEKDDMPMGGDGNEVLNVIRIVRTRVCAQLDLMMGEDVAVLTRMLSYDDRFMMRAALRTVLRDKSPKEIAAFGALVSKTLEDVVALGSGVDPVLRSKLSDMSEDITAVGRDVEERQKDKREREAGGA</sequence>
<evidence type="ECO:0000313" key="2">
    <source>
        <dbReference type="EMBL" id="CBJ31797.1"/>
    </source>
</evidence>
<proteinExistence type="predicted"/>
<evidence type="ECO:0000256" key="1">
    <source>
        <dbReference type="SAM" id="MobiDB-lite"/>
    </source>
</evidence>
<dbReference type="InParanoid" id="D7FUZ1"/>
<dbReference type="EMBL" id="FN649727">
    <property type="protein sequence ID" value="CBJ31797.1"/>
    <property type="molecule type" value="Genomic_DNA"/>
</dbReference>
<protein>
    <submittedName>
        <fullName evidence="2">Uncharacterized protein</fullName>
    </submittedName>
</protein>
<reference evidence="2 3" key="1">
    <citation type="journal article" date="2010" name="Nature">
        <title>The Ectocarpus genome and the independent evolution of multicellularity in brown algae.</title>
        <authorList>
            <person name="Cock J.M."/>
            <person name="Sterck L."/>
            <person name="Rouze P."/>
            <person name="Scornet D."/>
            <person name="Allen A.E."/>
            <person name="Amoutzias G."/>
            <person name="Anthouard V."/>
            <person name="Artiguenave F."/>
            <person name="Aury J.M."/>
            <person name="Badger J.H."/>
            <person name="Beszteri B."/>
            <person name="Billiau K."/>
            <person name="Bonnet E."/>
            <person name="Bothwell J.H."/>
            <person name="Bowler C."/>
            <person name="Boyen C."/>
            <person name="Brownlee C."/>
            <person name="Carrano C.J."/>
            <person name="Charrier B."/>
            <person name="Cho G.Y."/>
            <person name="Coelho S.M."/>
            <person name="Collen J."/>
            <person name="Corre E."/>
            <person name="Da Silva C."/>
            <person name="Delage L."/>
            <person name="Delaroque N."/>
            <person name="Dittami S.M."/>
            <person name="Doulbeau S."/>
            <person name="Elias M."/>
            <person name="Farnham G."/>
            <person name="Gachon C.M."/>
            <person name="Gschloessl B."/>
            <person name="Heesch S."/>
            <person name="Jabbari K."/>
            <person name="Jubin C."/>
            <person name="Kawai H."/>
            <person name="Kimura K."/>
            <person name="Kloareg B."/>
            <person name="Kupper F.C."/>
            <person name="Lang D."/>
            <person name="Le Bail A."/>
            <person name="Leblanc C."/>
            <person name="Lerouge P."/>
            <person name="Lohr M."/>
            <person name="Lopez P.J."/>
            <person name="Martens C."/>
            <person name="Maumus F."/>
            <person name="Michel G."/>
            <person name="Miranda-Saavedra D."/>
            <person name="Morales J."/>
            <person name="Moreau H."/>
            <person name="Motomura T."/>
            <person name="Nagasato C."/>
            <person name="Napoli C.A."/>
            <person name="Nelson D.R."/>
            <person name="Nyvall-Collen P."/>
            <person name="Peters A.F."/>
            <person name="Pommier C."/>
            <person name="Potin P."/>
            <person name="Poulain J."/>
            <person name="Quesneville H."/>
            <person name="Read B."/>
            <person name="Rensing S.A."/>
            <person name="Ritter A."/>
            <person name="Rousvoal S."/>
            <person name="Samanta M."/>
            <person name="Samson G."/>
            <person name="Schroeder D.C."/>
            <person name="Segurens B."/>
            <person name="Strittmatter M."/>
            <person name="Tonon T."/>
            <person name="Tregear J.W."/>
            <person name="Valentin K."/>
            <person name="von Dassow P."/>
            <person name="Yamagishi T."/>
            <person name="Van de Peer Y."/>
            <person name="Wincker P."/>
        </authorList>
    </citation>
    <scope>NUCLEOTIDE SEQUENCE [LARGE SCALE GENOMIC DNA]</scope>
    <source>
        <strain evidence="3">Ec32 / CCAP1310/4</strain>
    </source>
</reference>
<organism evidence="2 3">
    <name type="scientific">Ectocarpus siliculosus</name>
    <name type="common">Brown alga</name>
    <name type="synonym">Conferva siliculosa</name>
    <dbReference type="NCBI Taxonomy" id="2880"/>
    <lineage>
        <taxon>Eukaryota</taxon>
        <taxon>Sar</taxon>
        <taxon>Stramenopiles</taxon>
        <taxon>Ochrophyta</taxon>
        <taxon>PX clade</taxon>
        <taxon>Phaeophyceae</taxon>
        <taxon>Ectocarpales</taxon>
        <taxon>Ectocarpaceae</taxon>
        <taxon>Ectocarpus</taxon>
    </lineage>
</organism>
<feature type="region of interest" description="Disordered" evidence="1">
    <location>
        <begin position="189"/>
        <end position="221"/>
    </location>
</feature>
<accession>D7FUZ1</accession>
<evidence type="ECO:0000313" key="3">
    <source>
        <dbReference type="Proteomes" id="UP000002630"/>
    </source>
</evidence>
<feature type="compositionally biased region" description="Polar residues" evidence="1">
    <location>
        <begin position="129"/>
        <end position="138"/>
    </location>
</feature>
<keyword evidence="3" id="KW-1185">Reference proteome</keyword>
<dbReference type="AlphaFoldDB" id="D7FUZ1"/>
<feature type="compositionally biased region" description="Basic and acidic residues" evidence="1">
    <location>
        <begin position="474"/>
        <end position="491"/>
    </location>
</feature>
<dbReference type="Proteomes" id="UP000002630">
    <property type="component" value="Linkage Group LG02"/>
</dbReference>
<dbReference type="EMBL" id="FN648467">
    <property type="protein sequence ID" value="CBJ31797.1"/>
    <property type="molecule type" value="Genomic_DNA"/>
</dbReference>
<feature type="region of interest" description="Disordered" evidence="1">
    <location>
        <begin position="76"/>
        <end position="171"/>
    </location>
</feature>
<gene>
    <name evidence="2" type="ORF">Esi_0282_0027</name>
</gene>
<dbReference type="eggNOG" id="ENOG502SCWG">
    <property type="taxonomic scope" value="Eukaryota"/>
</dbReference>
<feature type="compositionally biased region" description="Basic residues" evidence="1">
    <location>
        <begin position="139"/>
        <end position="151"/>
    </location>
</feature>
<feature type="region of interest" description="Disordered" evidence="1">
    <location>
        <begin position="469"/>
        <end position="491"/>
    </location>
</feature>
<feature type="compositionally biased region" description="Pro residues" evidence="1">
    <location>
        <begin position="202"/>
        <end position="217"/>
    </location>
</feature>
<name>D7FUZ1_ECTSI</name>